<evidence type="ECO:0000313" key="3">
    <source>
        <dbReference type="Proteomes" id="UP001229421"/>
    </source>
</evidence>
<protein>
    <submittedName>
        <fullName evidence="2">Uncharacterized protein</fullName>
    </submittedName>
</protein>
<dbReference type="EMBL" id="JAUHHV010000002">
    <property type="protein sequence ID" value="KAK1432672.1"/>
    <property type="molecule type" value="Genomic_DNA"/>
</dbReference>
<dbReference type="AlphaFoldDB" id="A0AAD8L686"/>
<comment type="caution">
    <text evidence="2">The sequence shown here is derived from an EMBL/GenBank/DDBJ whole genome shotgun (WGS) entry which is preliminary data.</text>
</comment>
<dbReference type="Proteomes" id="UP001229421">
    <property type="component" value="Unassembled WGS sequence"/>
</dbReference>
<evidence type="ECO:0000256" key="1">
    <source>
        <dbReference type="SAM" id="MobiDB-lite"/>
    </source>
</evidence>
<accession>A0AAD8L686</accession>
<gene>
    <name evidence="2" type="ORF">QVD17_09570</name>
</gene>
<proteinExistence type="predicted"/>
<reference evidence="2" key="1">
    <citation type="journal article" date="2023" name="bioRxiv">
        <title>Improved chromosome-level genome assembly for marigold (Tagetes erecta).</title>
        <authorList>
            <person name="Jiang F."/>
            <person name="Yuan L."/>
            <person name="Wang S."/>
            <person name="Wang H."/>
            <person name="Xu D."/>
            <person name="Wang A."/>
            <person name="Fan W."/>
        </authorList>
    </citation>
    <scope>NUCLEOTIDE SEQUENCE</scope>
    <source>
        <strain evidence="2">WSJ</strain>
        <tissue evidence="2">Leaf</tissue>
    </source>
</reference>
<name>A0AAD8L686_TARER</name>
<feature type="region of interest" description="Disordered" evidence="1">
    <location>
        <begin position="49"/>
        <end position="84"/>
    </location>
</feature>
<organism evidence="2 3">
    <name type="scientific">Tagetes erecta</name>
    <name type="common">African marigold</name>
    <dbReference type="NCBI Taxonomy" id="13708"/>
    <lineage>
        <taxon>Eukaryota</taxon>
        <taxon>Viridiplantae</taxon>
        <taxon>Streptophyta</taxon>
        <taxon>Embryophyta</taxon>
        <taxon>Tracheophyta</taxon>
        <taxon>Spermatophyta</taxon>
        <taxon>Magnoliopsida</taxon>
        <taxon>eudicotyledons</taxon>
        <taxon>Gunneridae</taxon>
        <taxon>Pentapetalae</taxon>
        <taxon>asterids</taxon>
        <taxon>campanulids</taxon>
        <taxon>Asterales</taxon>
        <taxon>Asteraceae</taxon>
        <taxon>Asteroideae</taxon>
        <taxon>Heliantheae alliance</taxon>
        <taxon>Tageteae</taxon>
        <taxon>Tagetes</taxon>
    </lineage>
</organism>
<keyword evidence="3" id="KW-1185">Reference proteome</keyword>
<evidence type="ECO:0000313" key="2">
    <source>
        <dbReference type="EMBL" id="KAK1432672.1"/>
    </source>
</evidence>
<sequence>MYFTLVMDIMFFSRSCSPWSRSRPVPSHCHTKYAFGAVWKQFTNKKLSSLKTGATPNPHGKGKRHMAMMPPPPRQAQDINCLDS</sequence>